<gene>
    <name evidence="1" type="ORF">ADICYQ_4840</name>
</gene>
<dbReference type="AlphaFoldDB" id="S7V990"/>
<organism evidence="1 2">
    <name type="scientific">Cyclobacterium qasimii M12-11B</name>
    <dbReference type="NCBI Taxonomy" id="641524"/>
    <lineage>
        <taxon>Bacteria</taxon>
        <taxon>Pseudomonadati</taxon>
        <taxon>Bacteroidota</taxon>
        <taxon>Cytophagia</taxon>
        <taxon>Cytophagales</taxon>
        <taxon>Cyclobacteriaceae</taxon>
        <taxon>Cyclobacterium</taxon>
    </lineage>
</organism>
<name>S7V990_9BACT</name>
<sequence>MNKTMEIPSKVMLLHSSPSQPASKGLELTTSKLKKAFLNQTQVTTNAFSHGNNLSLV</sequence>
<comment type="caution">
    <text evidence="1">The sequence shown here is derived from an EMBL/GenBank/DDBJ whole genome shotgun (WGS) entry which is preliminary data.</text>
</comment>
<evidence type="ECO:0000313" key="1">
    <source>
        <dbReference type="EMBL" id="EPR66142.1"/>
    </source>
</evidence>
<protein>
    <submittedName>
        <fullName evidence="1">Uncharacterized protein</fullName>
    </submittedName>
</protein>
<accession>S7V990</accession>
<proteinExistence type="predicted"/>
<dbReference type="EMBL" id="ATNM01000156">
    <property type="protein sequence ID" value="EPR66142.1"/>
    <property type="molecule type" value="Genomic_DNA"/>
</dbReference>
<dbReference type="Proteomes" id="UP000014974">
    <property type="component" value="Unassembled WGS sequence"/>
</dbReference>
<evidence type="ECO:0000313" key="2">
    <source>
        <dbReference type="Proteomes" id="UP000014974"/>
    </source>
</evidence>
<reference evidence="1 2" key="1">
    <citation type="journal article" date="2013" name="Genome Announc.">
        <title>Draft Genome Sequence of Cyclobacterium qasimii Strain M12-11BT, Isolated from Arctic Marine Sediment.</title>
        <authorList>
            <person name="Shivaji S."/>
            <person name="Ara S."/>
            <person name="Singh A."/>
            <person name="Kumar Pinnaka A."/>
        </authorList>
    </citation>
    <scope>NUCLEOTIDE SEQUENCE [LARGE SCALE GENOMIC DNA]</scope>
    <source>
        <strain evidence="1 2">M12-11B</strain>
    </source>
</reference>